<keyword evidence="3" id="KW-0812">Transmembrane</keyword>
<dbReference type="GO" id="GO:0016020">
    <property type="term" value="C:membrane"/>
    <property type="evidence" value="ECO:0007669"/>
    <property type="project" value="UniProtKB-SubCell"/>
</dbReference>
<comment type="similarity">
    <text evidence="2">Belongs to the IFI6/IFI27 family.</text>
</comment>
<dbReference type="Pfam" id="PF06140">
    <property type="entry name" value="Ifi-6-16"/>
    <property type="match status" value="1"/>
</dbReference>
<dbReference type="HOGENOM" id="CLU_1402743_0_0_1"/>
<dbReference type="AlphaFoldDB" id="A0A0B2X2R9"/>
<evidence type="ECO:0000256" key="5">
    <source>
        <dbReference type="ARBA" id="ARBA00023136"/>
    </source>
</evidence>
<reference evidence="7 8" key="1">
    <citation type="journal article" date="2014" name="Proc. Natl. Acad. Sci. U.S.A.">
        <title>Trajectory and genomic determinants of fungal-pathogen speciation and host adaptation.</title>
        <authorList>
            <person name="Hu X."/>
            <person name="Xiao G."/>
            <person name="Zheng P."/>
            <person name="Shang Y."/>
            <person name="Su Y."/>
            <person name="Zhang X."/>
            <person name="Liu X."/>
            <person name="Zhan S."/>
            <person name="St Leger R.J."/>
            <person name="Wang C."/>
        </authorList>
    </citation>
    <scope>NUCLEOTIDE SEQUENCE [LARGE SCALE GENOMIC DNA]</scope>
    <source>
        <strain evidence="7 8">ARSEF 1941</strain>
    </source>
</reference>
<keyword evidence="5" id="KW-0472">Membrane</keyword>
<accession>A0A0B2X2R9</accession>
<dbReference type="Gene3D" id="6.10.110.10">
    <property type="match status" value="1"/>
</dbReference>
<dbReference type="PANTHER" id="PTHR16932:SF18">
    <property type="entry name" value="INTERFERON, ALPHA-INDUCIBLE PROTEIN 27-LIKE 2"/>
    <property type="match status" value="1"/>
</dbReference>
<sequence>MAQRIENLANHISAAATRTGALLASHGSTAAGQLRNVAAEHPVAATVVGAGAAVVAAPVLLSAPALAVAGYGSSGVVAGSLAATIQSSVGSVAAGSAFATLQSAGAAGAGLATVNGIAQGVGAGTAAVAWLMGYLGHDNNNNGNEKEAGGVETASIEEGEDQTEAQDLHHPSSDS</sequence>
<organism evidence="7 8">
    <name type="scientific">Metarhizium album (strain ARSEF 1941)</name>
    <dbReference type="NCBI Taxonomy" id="1081103"/>
    <lineage>
        <taxon>Eukaryota</taxon>
        <taxon>Fungi</taxon>
        <taxon>Dikarya</taxon>
        <taxon>Ascomycota</taxon>
        <taxon>Pezizomycotina</taxon>
        <taxon>Sordariomycetes</taxon>
        <taxon>Hypocreomycetidae</taxon>
        <taxon>Hypocreales</taxon>
        <taxon>Clavicipitaceae</taxon>
        <taxon>Metarhizium</taxon>
    </lineage>
</organism>
<evidence type="ECO:0000256" key="3">
    <source>
        <dbReference type="ARBA" id="ARBA00022692"/>
    </source>
</evidence>
<gene>
    <name evidence="7" type="ORF">MAM_02428</name>
</gene>
<comment type="subcellular location">
    <subcellularLocation>
        <location evidence="1">Membrane</location>
        <topology evidence="1">Multi-pass membrane protein</topology>
    </subcellularLocation>
</comment>
<keyword evidence="8" id="KW-1185">Reference proteome</keyword>
<feature type="compositionally biased region" description="Acidic residues" evidence="6">
    <location>
        <begin position="155"/>
        <end position="164"/>
    </location>
</feature>
<dbReference type="EMBL" id="AZHE01000004">
    <property type="protein sequence ID" value="KHN99575.1"/>
    <property type="molecule type" value="Genomic_DNA"/>
</dbReference>
<evidence type="ECO:0000313" key="8">
    <source>
        <dbReference type="Proteomes" id="UP000030816"/>
    </source>
</evidence>
<dbReference type="STRING" id="1081103.A0A0B2X2R9"/>
<comment type="caution">
    <text evidence="7">The sequence shown here is derived from an EMBL/GenBank/DDBJ whole genome shotgun (WGS) entry which is preliminary data.</text>
</comment>
<evidence type="ECO:0000313" key="7">
    <source>
        <dbReference type="EMBL" id="KHN99575.1"/>
    </source>
</evidence>
<keyword evidence="4" id="KW-1133">Transmembrane helix</keyword>
<name>A0A0B2X2R9_METAS</name>
<dbReference type="InterPro" id="IPR038213">
    <property type="entry name" value="IFI6/IFI27-like_sf"/>
</dbReference>
<feature type="region of interest" description="Disordered" evidence="6">
    <location>
        <begin position="140"/>
        <end position="175"/>
    </location>
</feature>
<proteinExistence type="inferred from homology"/>
<protein>
    <submittedName>
        <fullName evidence="7">Interferon-induced 6-16</fullName>
    </submittedName>
</protein>
<evidence type="ECO:0000256" key="1">
    <source>
        <dbReference type="ARBA" id="ARBA00004141"/>
    </source>
</evidence>
<evidence type="ECO:0000256" key="6">
    <source>
        <dbReference type="SAM" id="MobiDB-lite"/>
    </source>
</evidence>
<dbReference type="GeneID" id="63736883"/>
<dbReference type="Proteomes" id="UP000030816">
    <property type="component" value="Unassembled WGS sequence"/>
</dbReference>
<evidence type="ECO:0000256" key="2">
    <source>
        <dbReference type="ARBA" id="ARBA00007262"/>
    </source>
</evidence>
<feature type="compositionally biased region" description="Basic and acidic residues" evidence="6">
    <location>
        <begin position="166"/>
        <end position="175"/>
    </location>
</feature>
<dbReference type="RefSeq" id="XP_040680641.1">
    <property type="nucleotide sequence ID" value="XM_040821227.1"/>
</dbReference>
<dbReference type="InterPro" id="IPR009311">
    <property type="entry name" value="IFI6/IFI27-like"/>
</dbReference>
<evidence type="ECO:0000256" key="4">
    <source>
        <dbReference type="ARBA" id="ARBA00022989"/>
    </source>
</evidence>
<dbReference type="PANTHER" id="PTHR16932">
    <property type="entry name" value="INTERFERON ALPHA-INDUCIBLE PROTEIN 27"/>
    <property type="match status" value="1"/>
</dbReference>